<comment type="caution">
    <text evidence="10">The sequence shown here is derived from an EMBL/GenBank/DDBJ whole genome shotgun (WGS) entry which is preliminary data.</text>
</comment>
<feature type="transmembrane region" description="Helical" evidence="7">
    <location>
        <begin position="49"/>
        <end position="76"/>
    </location>
</feature>
<feature type="transmembrane region" description="Helical" evidence="7">
    <location>
        <begin position="251"/>
        <end position="271"/>
    </location>
</feature>
<evidence type="ECO:0000256" key="7">
    <source>
        <dbReference type="RuleBase" id="RU363032"/>
    </source>
</evidence>
<dbReference type="SUPFAM" id="SSF161098">
    <property type="entry name" value="MetI-like"/>
    <property type="match status" value="1"/>
</dbReference>
<evidence type="ECO:0000256" key="8">
    <source>
        <dbReference type="SAM" id="MobiDB-lite"/>
    </source>
</evidence>
<proteinExistence type="inferred from homology"/>
<comment type="subcellular location">
    <subcellularLocation>
        <location evidence="1 7">Cell membrane</location>
        <topology evidence="1 7">Multi-pass membrane protein</topology>
    </subcellularLocation>
</comment>
<organism evidence="10 11">
    <name type="scientific">Nocardioides taihuensis</name>
    <dbReference type="NCBI Taxonomy" id="1835606"/>
    <lineage>
        <taxon>Bacteria</taxon>
        <taxon>Bacillati</taxon>
        <taxon>Actinomycetota</taxon>
        <taxon>Actinomycetes</taxon>
        <taxon>Propionibacteriales</taxon>
        <taxon>Nocardioidaceae</taxon>
        <taxon>Nocardioides</taxon>
    </lineage>
</organism>
<dbReference type="PROSITE" id="PS50928">
    <property type="entry name" value="ABC_TM1"/>
    <property type="match status" value="1"/>
</dbReference>
<dbReference type="Gene3D" id="1.10.3720.10">
    <property type="entry name" value="MetI-like"/>
    <property type="match status" value="1"/>
</dbReference>
<dbReference type="Pfam" id="PF00528">
    <property type="entry name" value="BPD_transp_1"/>
    <property type="match status" value="1"/>
</dbReference>
<dbReference type="Proteomes" id="UP001596087">
    <property type="component" value="Unassembled WGS sequence"/>
</dbReference>
<evidence type="ECO:0000256" key="5">
    <source>
        <dbReference type="ARBA" id="ARBA00022989"/>
    </source>
</evidence>
<dbReference type="CDD" id="cd06261">
    <property type="entry name" value="TM_PBP2"/>
    <property type="match status" value="1"/>
</dbReference>
<evidence type="ECO:0000256" key="4">
    <source>
        <dbReference type="ARBA" id="ARBA00022692"/>
    </source>
</evidence>
<keyword evidence="3" id="KW-1003">Cell membrane</keyword>
<feature type="domain" description="ABC transmembrane type-1" evidence="9">
    <location>
        <begin position="127"/>
        <end position="326"/>
    </location>
</feature>
<name>A0ABW0BQI7_9ACTN</name>
<feature type="transmembrane region" description="Helical" evidence="7">
    <location>
        <begin position="306"/>
        <end position="329"/>
    </location>
</feature>
<dbReference type="InterPro" id="IPR025966">
    <property type="entry name" value="OppC_N"/>
</dbReference>
<keyword evidence="2 7" id="KW-0813">Transport</keyword>
<feature type="transmembrane region" description="Helical" evidence="7">
    <location>
        <begin position="162"/>
        <end position="187"/>
    </location>
</feature>
<evidence type="ECO:0000256" key="3">
    <source>
        <dbReference type="ARBA" id="ARBA00022475"/>
    </source>
</evidence>
<feature type="transmembrane region" description="Helical" evidence="7">
    <location>
        <begin position="199"/>
        <end position="220"/>
    </location>
</feature>
<keyword evidence="6 7" id="KW-0472">Membrane</keyword>
<dbReference type="InterPro" id="IPR000515">
    <property type="entry name" value="MetI-like"/>
</dbReference>
<evidence type="ECO:0000313" key="10">
    <source>
        <dbReference type="EMBL" id="MFC5179493.1"/>
    </source>
</evidence>
<keyword evidence="4 7" id="KW-0812">Transmembrane</keyword>
<sequence>MSAQIAGPETVGHLTDQAPPPDPSSTKAKEIAGKSPMQIAFGRLVRDKIALFCAFVILVFVLVAVFAGVICSIFGVTTDTVFASEYVDGLTGMPLTGPPLHGFDPNHPFGLAPQTGEDNLAYWVYGCRTSLSIAFMATVFASSVGIVLGLLAGFLGGTTDRIISFFTDLFLTIPFLLAALVIAPIISERFAASDHYKQIQFWNLVAVLSIFTWMGTARLIRGEVLSLREREFIMAARVIGMPTRRILVKELLPNLAAPIVISISLMLPLFVAAEAGLAFLGIGVTSGISWGQTINKAVTFFDTYPLYLWEPTLGIVALCLALNLLGDAIRDALDPKTRR</sequence>
<dbReference type="RefSeq" id="WP_378593723.1">
    <property type="nucleotide sequence ID" value="NZ_JBHSKD010000029.1"/>
</dbReference>
<evidence type="ECO:0000256" key="2">
    <source>
        <dbReference type="ARBA" id="ARBA00022448"/>
    </source>
</evidence>
<gene>
    <name evidence="10" type="ORF">ACFPGP_22650</name>
</gene>
<reference evidence="11" key="1">
    <citation type="journal article" date="2019" name="Int. J. Syst. Evol. Microbiol.">
        <title>The Global Catalogue of Microorganisms (GCM) 10K type strain sequencing project: providing services to taxonomists for standard genome sequencing and annotation.</title>
        <authorList>
            <consortium name="The Broad Institute Genomics Platform"/>
            <consortium name="The Broad Institute Genome Sequencing Center for Infectious Disease"/>
            <person name="Wu L."/>
            <person name="Ma J."/>
        </authorList>
    </citation>
    <scope>NUCLEOTIDE SEQUENCE [LARGE SCALE GENOMIC DNA]</scope>
    <source>
        <strain evidence="11">DFY41</strain>
    </source>
</reference>
<dbReference type="PANTHER" id="PTHR43386">
    <property type="entry name" value="OLIGOPEPTIDE TRANSPORT SYSTEM PERMEASE PROTEIN APPC"/>
    <property type="match status" value="1"/>
</dbReference>
<dbReference type="InterPro" id="IPR035906">
    <property type="entry name" value="MetI-like_sf"/>
</dbReference>
<keyword evidence="5 7" id="KW-1133">Transmembrane helix</keyword>
<comment type="similarity">
    <text evidence="7">Belongs to the binding-protein-dependent transport system permease family.</text>
</comment>
<evidence type="ECO:0000259" key="9">
    <source>
        <dbReference type="PROSITE" id="PS50928"/>
    </source>
</evidence>
<accession>A0ABW0BQI7</accession>
<feature type="transmembrane region" description="Helical" evidence="7">
    <location>
        <begin position="133"/>
        <end position="155"/>
    </location>
</feature>
<dbReference type="PANTHER" id="PTHR43386:SF1">
    <property type="entry name" value="D,D-DIPEPTIDE TRANSPORT SYSTEM PERMEASE PROTEIN DDPC-RELATED"/>
    <property type="match status" value="1"/>
</dbReference>
<dbReference type="InterPro" id="IPR050366">
    <property type="entry name" value="BP-dependent_transpt_permease"/>
</dbReference>
<feature type="region of interest" description="Disordered" evidence="8">
    <location>
        <begin position="1"/>
        <end position="29"/>
    </location>
</feature>
<evidence type="ECO:0000313" key="11">
    <source>
        <dbReference type="Proteomes" id="UP001596087"/>
    </source>
</evidence>
<dbReference type="Pfam" id="PF12911">
    <property type="entry name" value="OppC_N"/>
    <property type="match status" value="1"/>
</dbReference>
<evidence type="ECO:0000256" key="6">
    <source>
        <dbReference type="ARBA" id="ARBA00023136"/>
    </source>
</evidence>
<dbReference type="EMBL" id="JBHSKD010000029">
    <property type="protein sequence ID" value="MFC5179493.1"/>
    <property type="molecule type" value="Genomic_DNA"/>
</dbReference>
<keyword evidence="11" id="KW-1185">Reference proteome</keyword>
<evidence type="ECO:0000256" key="1">
    <source>
        <dbReference type="ARBA" id="ARBA00004651"/>
    </source>
</evidence>
<protein>
    <submittedName>
        <fullName evidence="10">ABC transporter permease</fullName>
    </submittedName>
</protein>